<evidence type="ECO:0000313" key="1">
    <source>
        <dbReference type="EMBL" id="BFF96402.1"/>
    </source>
</evidence>
<dbReference type="AlphaFoldDB" id="A0AAU9FL95"/>
<gene>
    <name evidence="1" type="ORF">DMAD_05069</name>
</gene>
<dbReference type="Proteomes" id="UP001500889">
    <property type="component" value="Chromosome J"/>
</dbReference>
<reference evidence="1 2" key="1">
    <citation type="submission" date="2024-02" db="EMBL/GenBank/DDBJ databases">
        <title>A chromosome-level genome assembly of Drosophila madeirensis, a fruit fly species endemic to Madeira island.</title>
        <authorList>
            <person name="Tomihara K."/>
            <person name="Llopart A."/>
            <person name="Yamamoto D."/>
        </authorList>
    </citation>
    <scope>NUCLEOTIDE SEQUENCE [LARGE SCALE GENOMIC DNA]</scope>
    <source>
        <strain evidence="1 2">RF1</strain>
    </source>
</reference>
<accession>A0AAU9FL95</accession>
<protein>
    <submittedName>
        <fullName evidence="1">Uncharacterized protein</fullName>
    </submittedName>
</protein>
<name>A0AAU9FL95_DROMD</name>
<keyword evidence="2" id="KW-1185">Reference proteome</keyword>
<organism evidence="1 2">
    <name type="scientific">Drosophila madeirensis</name>
    <name type="common">Fruit fly</name>
    <dbReference type="NCBI Taxonomy" id="30013"/>
    <lineage>
        <taxon>Eukaryota</taxon>
        <taxon>Metazoa</taxon>
        <taxon>Ecdysozoa</taxon>
        <taxon>Arthropoda</taxon>
        <taxon>Hexapoda</taxon>
        <taxon>Insecta</taxon>
        <taxon>Pterygota</taxon>
        <taxon>Neoptera</taxon>
        <taxon>Endopterygota</taxon>
        <taxon>Diptera</taxon>
        <taxon>Brachycera</taxon>
        <taxon>Muscomorpha</taxon>
        <taxon>Ephydroidea</taxon>
        <taxon>Drosophilidae</taxon>
        <taxon>Drosophila</taxon>
        <taxon>Sophophora</taxon>
    </lineage>
</organism>
<dbReference type="EMBL" id="AP029265">
    <property type="protein sequence ID" value="BFF96402.1"/>
    <property type="molecule type" value="Genomic_DNA"/>
</dbReference>
<proteinExistence type="predicted"/>
<evidence type="ECO:0000313" key="2">
    <source>
        <dbReference type="Proteomes" id="UP001500889"/>
    </source>
</evidence>
<sequence>MMTTTFMIKFIRLINLDTIIKVTQIKIPLIKVGNIKIETKTDLGKKVPAVPEVGVTIPLGIEIEKIGRSNWRV</sequence>